<evidence type="ECO:0000313" key="2">
    <source>
        <dbReference type="EMBL" id="SFB98320.1"/>
    </source>
</evidence>
<reference evidence="2 3" key="1">
    <citation type="submission" date="2016-10" db="EMBL/GenBank/DDBJ databases">
        <authorList>
            <person name="de Groot N.N."/>
        </authorList>
    </citation>
    <scope>NUCLEOTIDE SEQUENCE [LARGE SCALE GENOMIC DNA]</scope>
    <source>
        <strain evidence="2 3">DSM 6059</strain>
    </source>
</reference>
<keyword evidence="1" id="KW-0732">Signal</keyword>
<evidence type="ECO:0000313" key="3">
    <source>
        <dbReference type="Proteomes" id="UP000198862"/>
    </source>
</evidence>
<dbReference type="AlphaFoldDB" id="A0A1I1FMR5"/>
<dbReference type="GO" id="GO:0015562">
    <property type="term" value="F:efflux transmembrane transporter activity"/>
    <property type="evidence" value="ECO:0007669"/>
    <property type="project" value="InterPro"/>
</dbReference>
<proteinExistence type="predicted"/>
<name>A0A1I1FMR5_9GAMM</name>
<dbReference type="Proteomes" id="UP000198862">
    <property type="component" value="Unassembled WGS sequence"/>
</dbReference>
<evidence type="ECO:0000256" key="1">
    <source>
        <dbReference type="SAM" id="SignalP"/>
    </source>
</evidence>
<dbReference type="SUPFAM" id="SSF56954">
    <property type="entry name" value="Outer membrane efflux proteins (OEP)"/>
    <property type="match status" value="1"/>
</dbReference>
<dbReference type="Gene3D" id="1.20.1600.10">
    <property type="entry name" value="Outer membrane efflux proteins (OEP)"/>
    <property type="match status" value="1"/>
</dbReference>
<sequence length="408" mass="45893">MNLKSSITCLLGVLLPAFIVIKSASADENKTISQQIWFENQVMLHPIMISAKERLNMQLYLANSTTQALYNPELTSSYEREGKENNYSAGLNQTFDIWDKRAVLTDQAKFKRIFAEQEYAQKYQETLADAFVALIEYQSASQTLVLIHEQEKQMFDLINEVKKRQKVNELSELDLQVSLSSISIKLKETALASVQLFNAKANIMAMLPSWNETININVEVLLNNKDLNVNMPNEQAILTLPNVKKAYVKTKIDKYQTQLTKLLSKADPTVGFTTGKTANENKFGVNFTLPLNIRNNYSDEVKASSNALLVSNANYAAIILKTTSQIKAAKSIMQQYITQVKLWEGLAGDSVQRSLDLIQNKWNAGDMSTTEYLLILQQRIEGLTAAISLKKQAKLATIEYLKLTAQLG</sequence>
<feature type="chain" id="PRO_5011440933" evidence="1">
    <location>
        <begin position="27"/>
        <end position="408"/>
    </location>
</feature>
<gene>
    <name evidence="2" type="ORF">SAMN02745724_00622</name>
</gene>
<organism evidence="2 3">
    <name type="scientific">Pseudoalteromonas denitrificans DSM 6059</name>
    <dbReference type="NCBI Taxonomy" id="1123010"/>
    <lineage>
        <taxon>Bacteria</taxon>
        <taxon>Pseudomonadati</taxon>
        <taxon>Pseudomonadota</taxon>
        <taxon>Gammaproteobacteria</taxon>
        <taxon>Alteromonadales</taxon>
        <taxon>Pseudoalteromonadaceae</taxon>
        <taxon>Pseudoalteromonas</taxon>
    </lineage>
</organism>
<dbReference type="RefSeq" id="WP_177207936.1">
    <property type="nucleotide sequence ID" value="NZ_FOLO01000003.1"/>
</dbReference>
<feature type="signal peptide" evidence="1">
    <location>
        <begin position="1"/>
        <end position="26"/>
    </location>
</feature>
<accession>A0A1I1FMR5</accession>
<keyword evidence="3" id="KW-1185">Reference proteome</keyword>
<dbReference type="STRING" id="1123010.SAMN02745724_00622"/>
<dbReference type="EMBL" id="FOLO01000003">
    <property type="protein sequence ID" value="SFB98320.1"/>
    <property type="molecule type" value="Genomic_DNA"/>
</dbReference>
<protein>
    <submittedName>
        <fullName evidence="2">Outer membrane protein TolC</fullName>
    </submittedName>
</protein>